<evidence type="ECO:0000256" key="3">
    <source>
        <dbReference type="ARBA" id="ARBA00022723"/>
    </source>
</evidence>
<evidence type="ECO:0000256" key="7">
    <source>
        <dbReference type="SAM" id="SignalP"/>
    </source>
</evidence>
<gene>
    <name evidence="9" type="ORF">H0A72_16520</name>
</gene>
<keyword evidence="4" id="KW-0249">Electron transport</keyword>
<name>A0A853G0X5_9BURK</name>
<dbReference type="GO" id="GO:0046872">
    <property type="term" value="F:metal ion binding"/>
    <property type="evidence" value="ECO:0007669"/>
    <property type="project" value="UniProtKB-KW"/>
</dbReference>
<dbReference type="InterPro" id="IPR036909">
    <property type="entry name" value="Cyt_c-like_dom_sf"/>
</dbReference>
<sequence>MHIAQKLASASVLWAAALAGLALSPAAAAAQTTFDVSILAASCANCHGTDGRSPGGIPSIAGRPESILRSQLIAFRSDAPPAGTTIMNRLSKGYTEAQIHALAKYFSEIKAQENKKDPSK</sequence>
<keyword evidence="5 6" id="KW-0408">Iron</keyword>
<reference evidence="9 10" key="1">
    <citation type="submission" date="2020-07" db="EMBL/GenBank/DDBJ databases">
        <title>Taxonomic revisions and descriptions of new bacterial species based on genomic comparisons in the high-G+C-content subgroup of the family Alcaligenaceae.</title>
        <authorList>
            <person name="Szabo A."/>
            <person name="Felfoldi T."/>
        </authorList>
    </citation>
    <scope>NUCLEOTIDE SEQUENCE [LARGE SCALE GENOMIC DNA]</scope>
    <source>
        <strain evidence="9 10">LMG 24012</strain>
    </source>
</reference>
<dbReference type="InterPro" id="IPR009056">
    <property type="entry name" value="Cyt_c-like_dom"/>
</dbReference>
<dbReference type="Gene3D" id="1.10.760.10">
    <property type="entry name" value="Cytochrome c-like domain"/>
    <property type="match status" value="1"/>
</dbReference>
<protein>
    <recommendedName>
        <fullName evidence="8">Cytochrome c domain-containing protein</fullName>
    </recommendedName>
</protein>
<keyword evidence="2 6" id="KW-0349">Heme</keyword>
<proteinExistence type="predicted"/>
<organism evidence="9 10">
    <name type="scientific">Parapusillimonas granuli</name>
    <dbReference type="NCBI Taxonomy" id="380911"/>
    <lineage>
        <taxon>Bacteria</taxon>
        <taxon>Pseudomonadati</taxon>
        <taxon>Pseudomonadota</taxon>
        <taxon>Betaproteobacteria</taxon>
        <taxon>Burkholderiales</taxon>
        <taxon>Alcaligenaceae</taxon>
        <taxon>Parapusillimonas</taxon>
    </lineage>
</organism>
<dbReference type="InterPro" id="IPR050597">
    <property type="entry name" value="Cytochrome_c_Oxidase_Subunit"/>
</dbReference>
<feature type="chain" id="PRO_5032278610" description="Cytochrome c domain-containing protein" evidence="7">
    <location>
        <begin position="30"/>
        <end position="120"/>
    </location>
</feature>
<evidence type="ECO:0000259" key="8">
    <source>
        <dbReference type="PROSITE" id="PS51007"/>
    </source>
</evidence>
<dbReference type="SUPFAM" id="SSF46626">
    <property type="entry name" value="Cytochrome c"/>
    <property type="match status" value="1"/>
</dbReference>
<dbReference type="PANTHER" id="PTHR33751:SF9">
    <property type="entry name" value="CYTOCHROME C4"/>
    <property type="match status" value="1"/>
</dbReference>
<feature type="domain" description="Cytochrome c" evidence="8">
    <location>
        <begin position="25"/>
        <end position="110"/>
    </location>
</feature>
<evidence type="ECO:0000313" key="9">
    <source>
        <dbReference type="EMBL" id="NYT50918.1"/>
    </source>
</evidence>
<dbReference type="GO" id="GO:0009055">
    <property type="term" value="F:electron transfer activity"/>
    <property type="evidence" value="ECO:0007669"/>
    <property type="project" value="InterPro"/>
</dbReference>
<keyword evidence="10" id="KW-1185">Reference proteome</keyword>
<evidence type="ECO:0000256" key="2">
    <source>
        <dbReference type="ARBA" id="ARBA00022617"/>
    </source>
</evidence>
<keyword evidence="7" id="KW-0732">Signal</keyword>
<dbReference type="Pfam" id="PF00034">
    <property type="entry name" value="Cytochrom_C"/>
    <property type="match status" value="1"/>
</dbReference>
<dbReference type="EMBL" id="JACCEM010000009">
    <property type="protein sequence ID" value="NYT50918.1"/>
    <property type="molecule type" value="Genomic_DNA"/>
</dbReference>
<comment type="caution">
    <text evidence="9">The sequence shown here is derived from an EMBL/GenBank/DDBJ whole genome shotgun (WGS) entry which is preliminary data.</text>
</comment>
<dbReference type="GO" id="GO:0020037">
    <property type="term" value="F:heme binding"/>
    <property type="evidence" value="ECO:0007669"/>
    <property type="project" value="InterPro"/>
</dbReference>
<evidence type="ECO:0000256" key="6">
    <source>
        <dbReference type="PROSITE-ProRule" id="PRU00433"/>
    </source>
</evidence>
<dbReference type="AlphaFoldDB" id="A0A853G0X5"/>
<feature type="signal peptide" evidence="7">
    <location>
        <begin position="1"/>
        <end position="29"/>
    </location>
</feature>
<dbReference type="RefSeq" id="WP_180157333.1">
    <property type="nucleotide sequence ID" value="NZ_JACCEM010000009.1"/>
</dbReference>
<evidence type="ECO:0000256" key="1">
    <source>
        <dbReference type="ARBA" id="ARBA00022448"/>
    </source>
</evidence>
<evidence type="ECO:0000256" key="5">
    <source>
        <dbReference type="ARBA" id="ARBA00023004"/>
    </source>
</evidence>
<keyword evidence="1" id="KW-0813">Transport</keyword>
<dbReference type="PANTHER" id="PTHR33751">
    <property type="entry name" value="CBB3-TYPE CYTOCHROME C OXIDASE SUBUNIT FIXP"/>
    <property type="match status" value="1"/>
</dbReference>
<accession>A0A853G0X5</accession>
<keyword evidence="3 6" id="KW-0479">Metal-binding</keyword>
<evidence type="ECO:0000313" key="10">
    <source>
        <dbReference type="Proteomes" id="UP000559809"/>
    </source>
</evidence>
<evidence type="ECO:0000256" key="4">
    <source>
        <dbReference type="ARBA" id="ARBA00022982"/>
    </source>
</evidence>
<dbReference type="PROSITE" id="PS51007">
    <property type="entry name" value="CYTC"/>
    <property type="match status" value="1"/>
</dbReference>
<dbReference type="Proteomes" id="UP000559809">
    <property type="component" value="Unassembled WGS sequence"/>
</dbReference>